<protein>
    <recommendedName>
        <fullName evidence="3">Solute-binding protein family 3/N-terminal domain-containing protein</fullName>
    </recommendedName>
</protein>
<keyword evidence="2" id="KW-1185">Reference proteome</keyword>
<dbReference type="PANTHER" id="PTHR38834">
    <property type="entry name" value="PERIPLASMIC SUBSTRATE BINDING PROTEIN FAMILY 3"/>
    <property type="match status" value="1"/>
</dbReference>
<evidence type="ECO:0008006" key="3">
    <source>
        <dbReference type="Google" id="ProtNLM"/>
    </source>
</evidence>
<dbReference type="RefSeq" id="WP_229161553.1">
    <property type="nucleotide sequence ID" value="NZ_JAJEWP010000004.1"/>
</dbReference>
<name>A0ABS8GA10_9ALTE</name>
<gene>
    <name evidence="1" type="ORF">LJ739_14310</name>
</gene>
<sequence>MTALARLWLFVVLLVVGLTARGEPFPTFRVVTEILEPMQQFDGETLTGTNVEFIREVFADAGLTLPQIEVYPWVRAYDIALKTPNVFIFAMVRNQSREPLFEWVGPMATSHFALYGRKDNPSLQIDSLEDAKQLTISLMKNDAAYLYFRDHGFVEGENLMAVTDRDVASALFFAGRLEVIVSSAWLIEQEAKVHNVTPGLYEPKLLLPDLDVTFYLAASQGTDPRLIEALKRVWPADRLQY</sequence>
<dbReference type="EMBL" id="JAJEWP010000004">
    <property type="protein sequence ID" value="MCC2617422.1"/>
    <property type="molecule type" value="Genomic_DNA"/>
</dbReference>
<accession>A0ABS8GA10</accession>
<dbReference type="Gene3D" id="3.40.190.10">
    <property type="entry name" value="Periplasmic binding protein-like II"/>
    <property type="match status" value="2"/>
</dbReference>
<comment type="caution">
    <text evidence="1">The sequence shown here is derived from an EMBL/GenBank/DDBJ whole genome shotgun (WGS) entry which is preliminary data.</text>
</comment>
<dbReference type="PANTHER" id="PTHR38834:SF3">
    <property type="entry name" value="SOLUTE-BINDING PROTEIN FAMILY 3_N-TERMINAL DOMAIN-CONTAINING PROTEIN"/>
    <property type="match status" value="1"/>
</dbReference>
<dbReference type="SUPFAM" id="SSF53850">
    <property type="entry name" value="Periplasmic binding protein-like II"/>
    <property type="match status" value="1"/>
</dbReference>
<evidence type="ECO:0000313" key="1">
    <source>
        <dbReference type="EMBL" id="MCC2617422.1"/>
    </source>
</evidence>
<proteinExistence type="predicted"/>
<reference evidence="1 2" key="1">
    <citation type="submission" date="2021-10" db="EMBL/GenBank/DDBJ databases">
        <title>Draft genome of Aestuariibacter halophilus JC2043.</title>
        <authorList>
            <person name="Emsley S.A."/>
            <person name="Pfannmuller K.M."/>
            <person name="Ushijima B."/>
            <person name="Saw J.H."/>
            <person name="Videau P."/>
        </authorList>
    </citation>
    <scope>NUCLEOTIDE SEQUENCE [LARGE SCALE GENOMIC DNA]</scope>
    <source>
        <strain evidence="1 2">JC2043</strain>
    </source>
</reference>
<dbReference type="Proteomes" id="UP001520878">
    <property type="component" value="Unassembled WGS sequence"/>
</dbReference>
<evidence type="ECO:0000313" key="2">
    <source>
        <dbReference type="Proteomes" id="UP001520878"/>
    </source>
</evidence>
<organism evidence="1 2">
    <name type="scientific">Fluctibacter halophilus</name>
    <dbReference type="NCBI Taxonomy" id="226011"/>
    <lineage>
        <taxon>Bacteria</taxon>
        <taxon>Pseudomonadati</taxon>
        <taxon>Pseudomonadota</taxon>
        <taxon>Gammaproteobacteria</taxon>
        <taxon>Alteromonadales</taxon>
        <taxon>Alteromonadaceae</taxon>
        <taxon>Fluctibacter</taxon>
    </lineage>
</organism>